<dbReference type="Pfam" id="PF04505">
    <property type="entry name" value="CD225"/>
    <property type="match status" value="1"/>
</dbReference>
<evidence type="ECO:0000256" key="3">
    <source>
        <dbReference type="ARBA" id="ARBA00022989"/>
    </source>
</evidence>
<protein>
    <submittedName>
        <fullName evidence="7">CD225/dispanin family protein</fullName>
    </submittedName>
</protein>
<keyword evidence="2 5" id="KW-0812">Transmembrane</keyword>
<evidence type="ECO:0000256" key="5">
    <source>
        <dbReference type="SAM" id="Phobius"/>
    </source>
</evidence>
<feature type="domain" description="Septum formation-related" evidence="6">
    <location>
        <begin position="139"/>
        <end position="243"/>
    </location>
</feature>
<feature type="transmembrane region" description="Helical" evidence="5">
    <location>
        <begin position="30"/>
        <end position="49"/>
    </location>
</feature>
<sequence>MSTPQTPRPARYGPYHPYVPPRPPVPPSTGHGWTVVALLFCWPFALAALPHTLRASRALGAGDTRTAATEGSRARRLGIWGLAVGLSLSSVASVGLLVAATAATAPFIGAAVADAPPAPAPADGSGPEDGTPVRLAFIGNCYETDGLTDVVARIEVVDCDEPHGGEMYFKTSIYGDYRELGAERSIAFPGEAELARHATGACTEKLVALRTDPGLFDIWYIVPSERDWAAGNYSMWCFAEARDGSSTGAIAERASAE</sequence>
<dbReference type="InterPro" id="IPR026004">
    <property type="entry name" value="Septum_form"/>
</dbReference>
<evidence type="ECO:0000313" key="8">
    <source>
        <dbReference type="Proteomes" id="UP000675409"/>
    </source>
</evidence>
<dbReference type="Proteomes" id="UP000675409">
    <property type="component" value="Unassembled WGS sequence"/>
</dbReference>
<evidence type="ECO:0000256" key="2">
    <source>
        <dbReference type="ARBA" id="ARBA00022692"/>
    </source>
</evidence>
<evidence type="ECO:0000256" key="1">
    <source>
        <dbReference type="ARBA" id="ARBA00004370"/>
    </source>
</evidence>
<gene>
    <name evidence="7" type="ORF">HGK34_05730</name>
</gene>
<keyword evidence="3 5" id="KW-1133">Transmembrane helix</keyword>
<keyword evidence="4 5" id="KW-0472">Membrane</keyword>
<proteinExistence type="predicted"/>
<comment type="caution">
    <text evidence="7">The sequence shown here is derived from an EMBL/GenBank/DDBJ whole genome shotgun (WGS) entry which is preliminary data.</text>
</comment>
<keyword evidence="8" id="KW-1185">Reference proteome</keyword>
<dbReference type="RefSeq" id="WP_201845596.1">
    <property type="nucleotide sequence ID" value="NZ_JABBYC010000005.1"/>
</dbReference>
<evidence type="ECO:0000256" key="4">
    <source>
        <dbReference type="ARBA" id="ARBA00023136"/>
    </source>
</evidence>
<organism evidence="7 8">
    <name type="scientific">Myceligenerans indicum</name>
    <dbReference type="NCBI Taxonomy" id="2593663"/>
    <lineage>
        <taxon>Bacteria</taxon>
        <taxon>Bacillati</taxon>
        <taxon>Actinomycetota</taxon>
        <taxon>Actinomycetes</taxon>
        <taxon>Micrococcales</taxon>
        <taxon>Promicromonosporaceae</taxon>
        <taxon>Myceligenerans</taxon>
    </lineage>
</organism>
<name>A0ABS1LI16_9MICO</name>
<reference evidence="7 8" key="1">
    <citation type="journal article" date="2021" name="Arch. Microbiol.">
        <title>Myceligenerans indicum sp. nov., an actinobacterium isolated from mangrove sediment of Sundarbans, India.</title>
        <authorList>
            <person name="Asha K."/>
            <person name="Bhadury P."/>
        </authorList>
    </citation>
    <scope>NUCLEOTIDE SEQUENCE [LARGE SCALE GENOMIC DNA]</scope>
    <source>
        <strain evidence="7 8">I2</strain>
    </source>
</reference>
<evidence type="ECO:0000259" key="6">
    <source>
        <dbReference type="Pfam" id="PF13845"/>
    </source>
</evidence>
<feature type="transmembrane region" description="Helical" evidence="5">
    <location>
        <begin position="77"/>
        <end position="100"/>
    </location>
</feature>
<evidence type="ECO:0000313" key="7">
    <source>
        <dbReference type="EMBL" id="MBL0885778.1"/>
    </source>
</evidence>
<accession>A0ABS1LI16</accession>
<comment type="subcellular location">
    <subcellularLocation>
        <location evidence="1">Membrane</location>
    </subcellularLocation>
</comment>
<dbReference type="EMBL" id="JABBYC010000005">
    <property type="protein sequence ID" value="MBL0885778.1"/>
    <property type="molecule type" value="Genomic_DNA"/>
</dbReference>
<dbReference type="Pfam" id="PF13845">
    <property type="entry name" value="Septum_form"/>
    <property type="match status" value="1"/>
</dbReference>
<dbReference type="InterPro" id="IPR007593">
    <property type="entry name" value="CD225/Dispanin_fam"/>
</dbReference>